<feature type="compositionally biased region" description="Pro residues" evidence="3">
    <location>
        <begin position="487"/>
        <end position="557"/>
    </location>
</feature>
<gene>
    <name evidence="4" type="ORF">UFOVP1287_70</name>
    <name evidence="5" type="ORF">UFOVP1408_43</name>
</gene>
<evidence type="ECO:0000256" key="3">
    <source>
        <dbReference type="SAM" id="MobiDB-lite"/>
    </source>
</evidence>
<feature type="region of interest" description="Disordered" evidence="3">
    <location>
        <begin position="387"/>
        <end position="422"/>
    </location>
</feature>
<evidence type="ECO:0000256" key="2">
    <source>
        <dbReference type="ARBA" id="ARBA00022844"/>
    </source>
</evidence>
<sequence length="1592" mass="170989">MRVFVPLIFILGSWTTAFGQTGKPAALDCNTDCGSYAAECKRFNYSFTKNPFYAGDDSSDVNGKTLCEWYHHIHYDSTNGVMAGNSATGADLCASVSGGAQYQTSCVPPTGNEGKPCAFTQTLVSTNPEYCGVSNCRYCLGQNGARSPGNGAKLGCSYADTDAQFVKTEWNLPGVRRGAQVTFKLRGHLSTAAAAGEHVALYGQMHERLHIGYQVDVWRQRDDLSVGNSGKYFLTIEQTWDSPSSTPRAKQFADKWYVVKQSNCPTVDAPGCKFAGALVPSENISPFLLGSGDPGPYLGNRWASNDPGVWGDDIQEKAKFSTGVISPPRFPLVLNQPYTLTIKTEPMLALKKIRVTARISSHTSGNDLGICGYKCHWVELTHDFSADDERSNKTGGAPPWTAADPSDPTGATQIVTQSAGPPAWAFKSRVTRAPGKKARDMAASRMGFGAKIIRATDTTVIFDDFSGYGCQRETPELDQPGIVPTPVATPTPTPTPTLAPTPTPTPTPPPGATPTPVPTPTPTRIPTPVPTPTPTRIPTPTPTPTPTPSPTPPPGQTPVPTWTPRVIGLWFPWGWSQPLPTTPPGATPSPTPNPNRTPEYGMTIESDQIAYGIDPWTQRNVFTSTSPFFECSALKVPNDVDAEGKPTCNDSKGLRYTMPTDIVAGALAAQPGSGCFLAEPSPYLFCADLSRQVSSTRPLVKNGVVNPDITFSNPLNDGRGNCAPTEAQLAERVFAIAAAMGGQFNKNRLMVGPYNFSWGNDTPHSSPTDYFYNLFKGDGMTGLPTSGGAVPTHAFPANWNPVRTNLRGPGGAEKFDFMDESTRQFTEACTDWWLYAMKKQYPNLGRIMIQISNGGNANTGPAADGLWVEVAAMMRKYGYRAELQGEVFSNSRSESNSKLTRYGSNWTDPDYPETNYANEEASFPDCHSYMEMVKAKPDEIHIYGSGLLDAPYTSPPATPIPSPWPASKRTDRQVNACPTYKTANNRTPRTVIIDGTKGTDAADAGTVAKPFRSIQYALGHESVTEGAIVYVRGGTYNLSQPIVISNRAKAERDRIYFIAEPGKVILNASGLGSNRYQGAIQFVGGALGAHYVTLDGFILRDAPGYGVRISGNATHIQLRNMEITGTKGDAAIFVEDEAALFSAPLYTRLSYNKIFNNLGGGIVIWSARNGYIDIDGNEVHDNGGANNMDAIQVGSEEGSSHHVVVRRNIVYNNSPSFVYNAYADQLDIGGKVVGHHNLIEKNDIFYTDSWLSTGRQVRPSKFHGRSSTSAETNSQIVRFNRFTNSGIEFYDSPNSTAFYNNTIYKGGVQFTTDLAGHTYSGGTSNGLAACSGAACATYGNSFGSALYGRLALINNLFWGSPVRPEDGVGLVNKPMINAYRSDNTATDIDLRYGVSLDLIGNMWRFTSGSGSDGGYAINWSGTASYSIGNSAAWEAFRAGTRLGLSAGATWPAPFAGVTVRAQEPQGTDRYVANTVADDKAFNQAASRDYTPVTDDATMVDMGVALTKTTAAGTASIYLSVARASLFHDSYGGLLVPDSLQIGVAGSARTVKIKEVRDDGMIVLDSAVTYVAGEPVSLPFNGNAPDVGAYERK</sequence>
<keyword evidence="2" id="KW-0946">Virion</keyword>
<dbReference type="EMBL" id="LR797355">
    <property type="protein sequence ID" value="CAB4205216.1"/>
    <property type="molecule type" value="Genomic_DNA"/>
</dbReference>
<evidence type="ECO:0000256" key="1">
    <source>
        <dbReference type="ARBA" id="ARBA00004328"/>
    </source>
</evidence>
<dbReference type="SMART" id="SM00710">
    <property type="entry name" value="PbH1"/>
    <property type="match status" value="7"/>
</dbReference>
<organism evidence="4">
    <name type="scientific">uncultured Caudovirales phage</name>
    <dbReference type="NCBI Taxonomy" id="2100421"/>
    <lineage>
        <taxon>Viruses</taxon>
        <taxon>Duplodnaviria</taxon>
        <taxon>Heunggongvirae</taxon>
        <taxon>Uroviricota</taxon>
        <taxon>Caudoviricetes</taxon>
        <taxon>Peduoviridae</taxon>
        <taxon>Maltschvirus</taxon>
        <taxon>Maltschvirus maltsch</taxon>
    </lineage>
</organism>
<evidence type="ECO:0000313" key="4">
    <source>
        <dbReference type="EMBL" id="CAB4196336.1"/>
    </source>
</evidence>
<dbReference type="InterPro" id="IPR012334">
    <property type="entry name" value="Pectin_lyas_fold"/>
</dbReference>
<name>A0A6J5RQ06_9CAUD</name>
<evidence type="ECO:0000313" key="5">
    <source>
        <dbReference type="EMBL" id="CAB4205216.1"/>
    </source>
</evidence>
<dbReference type="GO" id="GO:0051701">
    <property type="term" value="P:biological process involved in interaction with host"/>
    <property type="evidence" value="ECO:0007669"/>
    <property type="project" value="UniProtKB-ARBA"/>
</dbReference>
<protein>
    <submittedName>
        <fullName evidence="4">Parallel beta-helix repeat</fullName>
    </submittedName>
</protein>
<feature type="compositionally biased region" description="Pro residues" evidence="3">
    <location>
        <begin position="580"/>
        <end position="595"/>
    </location>
</feature>
<dbReference type="EMBL" id="LR797239">
    <property type="protein sequence ID" value="CAB4196336.1"/>
    <property type="molecule type" value="Genomic_DNA"/>
</dbReference>
<accession>A0A6J5RQ06</accession>
<dbReference type="GO" id="GO:0044423">
    <property type="term" value="C:virion component"/>
    <property type="evidence" value="ECO:0007669"/>
    <property type="project" value="UniProtKB-KW"/>
</dbReference>
<dbReference type="SUPFAM" id="SSF51126">
    <property type="entry name" value="Pectin lyase-like"/>
    <property type="match status" value="1"/>
</dbReference>
<proteinExistence type="predicted"/>
<dbReference type="Gene3D" id="2.160.20.10">
    <property type="entry name" value="Single-stranded right-handed beta-helix, Pectin lyase-like"/>
    <property type="match status" value="1"/>
</dbReference>
<dbReference type="GO" id="GO:0019058">
    <property type="term" value="P:viral life cycle"/>
    <property type="evidence" value="ECO:0007669"/>
    <property type="project" value="UniProtKB-ARBA"/>
</dbReference>
<dbReference type="InterPro" id="IPR006626">
    <property type="entry name" value="PbH1"/>
</dbReference>
<comment type="subcellular location">
    <subcellularLocation>
        <location evidence="1">Virion</location>
    </subcellularLocation>
</comment>
<reference evidence="4" key="1">
    <citation type="submission" date="2020-05" db="EMBL/GenBank/DDBJ databases">
        <authorList>
            <person name="Chiriac C."/>
            <person name="Salcher M."/>
            <person name="Ghai R."/>
            <person name="Kavagutti S V."/>
        </authorList>
    </citation>
    <scope>NUCLEOTIDE SEQUENCE</scope>
</reference>
<dbReference type="InterPro" id="IPR011050">
    <property type="entry name" value="Pectin_lyase_fold/virulence"/>
</dbReference>
<feature type="compositionally biased region" description="Polar residues" evidence="3">
    <location>
        <begin position="409"/>
        <end position="419"/>
    </location>
</feature>
<feature type="region of interest" description="Disordered" evidence="3">
    <location>
        <begin position="471"/>
        <end position="598"/>
    </location>
</feature>